<sequence length="279" mass="32965">MKEIKKISLLEFLEETPLYTKCCVELPDKLDEFNVSINKFCPECKEKRTFILGNKYIPQIDYFSLVNITRTLRTIEPNCTVFLYYVCGSCRKFNRSFSFFVGENKEYIQKIGQYPAFDITIEKHLREILGKYIDFYQRGLICEYNSYGIGAFVYYRRIIEEIIGNLLNSIPELMTGEEKQKYEEALEKVKNTKQTQEKIKLIKDLLPSILMPEGFNPLKTIYDMLSKGIHSKTDEECLDYSRAIRKSLIFLVEIILRTKKQNKEFTESMKKLLEKSRKI</sequence>
<organism evidence="1">
    <name type="scientific">marine sediment metagenome</name>
    <dbReference type="NCBI Taxonomy" id="412755"/>
    <lineage>
        <taxon>unclassified sequences</taxon>
        <taxon>metagenomes</taxon>
        <taxon>ecological metagenomes</taxon>
    </lineage>
</organism>
<proteinExistence type="predicted"/>
<dbReference type="AlphaFoldDB" id="A0A0F9KYB2"/>
<evidence type="ECO:0000313" key="1">
    <source>
        <dbReference type="EMBL" id="KKM86723.1"/>
    </source>
</evidence>
<comment type="caution">
    <text evidence="1">The sequence shown here is derived from an EMBL/GenBank/DDBJ whole genome shotgun (WGS) entry which is preliminary data.</text>
</comment>
<reference evidence="1" key="1">
    <citation type="journal article" date="2015" name="Nature">
        <title>Complex archaea that bridge the gap between prokaryotes and eukaryotes.</title>
        <authorList>
            <person name="Spang A."/>
            <person name="Saw J.H."/>
            <person name="Jorgensen S.L."/>
            <person name="Zaremba-Niedzwiedzka K."/>
            <person name="Martijn J."/>
            <person name="Lind A.E."/>
            <person name="van Eijk R."/>
            <person name="Schleper C."/>
            <person name="Guy L."/>
            <person name="Ettema T.J."/>
        </authorList>
    </citation>
    <scope>NUCLEOTIDE SEQUENCE</scope>
</reference>
<name>A0A0F9KYB2_9ZZZZ</name>
<evidence type="ECO:0008006" key="2">
    <source>
        <dbReference type="Google" id="ProtNLM"/>
    </source>
</evidence>
<accession>A0A0F9KYB2</accession>
<gene>
    <name evidence="1" type="ORF">LCGC14_1276130</name>
</gene>
<protein>
    <recommendedName>
        <fullName evidence="2">DUF4145 domain-containing protein</fullName>
    </recommendedName>
</protein>
<dbReference type="EMBL" id="LAZR01007210">
    <property type="protein sequence ID" value="KKM86723.1"/>
    <property type="molecule type" value="Genomic_DNA"/>
</dbReference>